<reference evidence="4" key="1">
    <citation type="journal article" date="2014" name="Int. J. Syst. Evol. Microbiol.">
        <title>Complete genome sequence of Corynebacterium casei LMG S-19264T (=DSM 44701T), isolated from a smear-ripened cheese.</title>
        <authorList>
            <consortium name="US DOE Joint Genome Institute (JGI-PGF)"/>
            <person name="Walter F."/>
            <person name="Albersmeier A."/>
            <person name="Kalinowski J."/>
            <person name="Ruckert C."/>
        </authorList>
    </citation>
    <scope>NUCLEOTIDE SEQUENCE</scope>
    <source>
        <strain evidence="4">JCM 14371</strain>
    </source>
</reference>
<dbReference type="AlphaFoldDB" id="A0A917PJ79"/>
<evidence type="ECO:0000313" key="4">
    <source>
        <dbReference type="EMBL" id="GGJ80685.1"/>
    </source>
</evidence>
<dbReference type="InterPro" id="IPR000836">
    <property type="entry name" value="PRTase_dom"/>
</dbReference>
<dbReference type="InterPro" id="IPR022537">
    <property type="entry name" value="TRSP_dom"/>
</dbReference>
<feature type="compositionally biased region" description="Low complexity" evidence="1">
    <location>
        <begin position="1"/>
        <end position="19"/>
    </location>
</feature>
<dbReference type="EMBL" id="BMOE01000009">
    <property type="protein sequence ID" value="GGJ80685.1"/>
    <property type="molecule type" value="Genomic_DNA"/>
</dbReference>
<dbReference type="InterPro" id="IPR029057">
    <property type="entry name" value="PRTase-like"/>
</dbReference>
<dbReference type="Pfam" id="PF15609">
    <property type="entry name" value="PRTase_2"/>
    <property type="match status" value="1"/>
</dbReference>
<proteinExistence type="predicted"/>
<evidence type="ECO:0000259" key="3">
    <source>
        <dbReference type="Pfam" id="PF15609"/>
    </source>
</evidence>
<sequence>MTRADGGTVTEAEGTVTETGGSGGTVTRVRLPSGELRLALHGGPPSVAGRDGAVPDGTAGSAWPLERLLGFGVRRNPKRGYLLVSRVLGKHVPVSPLTVREAHRALAAQLPQGLPGPVLVVGLAETATALGEGVAREWARLSCRDDVTYLHTTRYHLRSPLALEFQEPHSHASGHLLYRPVRERDARHFGQAGTLVLVDDELSTGTTLENLACAYRALNPALREVVLVSLTDLCPRHAQVQAAVGVPVRSVSLLSGALEFEADAAYRPPVLPPVVGDGGDRTDLLAPRGARTGEDVSDSPLLSEALAGLLGLPVGARVLVLGTGEFQYLPYLLALRVQEARPDLVVRHSATTRSPVTVWGEIGSALEFTDNYRDGIPNFVYNVTAGAFDHILVGYEGHAHPDPALLDALNATAVRLA</sequence>
<organism evidence="4 5">
    <name type="scientific">Deinococcus aquiradiocola</name>
    <dbReference type="NCBI Taxonomy" id="393059"/>
    <lineage>
        <taxon>Bacteria</taxon>
        <taxon>Thermotogati</taxon>
        <taxon>Deinococcota</taxon>
        <taxon>Deinococci</taxon>
        <taxon>Deinococcales</taxon>
        <taxon>Deinococcaceae</taxon>
        <taxon>Deinococcus</taxon>
    </lineage>
</organism>
<keyword evidence="5" id="KW-1185">Reference proteome</keyword>
<reference evidence="4" key="2">
    <citation type="submission" date="2020-09" db="EMBL/GenBank/DDBJ databases">
        <authorList>
            <person name="Sun Q."/>
            <person name="Ohkuma M."/>
        </authorList>
    </citation>
    <scope>NUCLEOTIDE SEQUENCE</scope>
    <source>
        <strain evidence="4">JCM 14371</strain>
    </source>
</reference>
<comment type="caution">
    <text evidence="4">The sequence shown here is derived from an EMBL/GenBank/DDBJ whole genome shotgun (WGS) entry which is preliminary data.</text>
</comment>
<dbReference type="RefSeq" id="WP_188963690.1">
    <property type="nucleotide sequence ID" value="NZ_BMOE01000009.1"/>
</dbReference>
<evidence type="ECO:0000256" key="1">
    <source>
        <dbReference type="SAM" id="MobiDB-lite"/>
    </source>
</evidence>
<dbReference type="InterPro" id="IPR041688">
    <property type="entry name" value="PRTase_2"/>
</dbReference>
<feature type="domain" description="Orotate phosphoribosyltransferase-like" evidence="3">
    <location>
        <begin position="68"/>
        <end position="256"/>
    </location>
</feature>
<evidence type="ECO:0000259" key="2">
    <source>
        <dbReference type="Pfam" id="PF12500"/>
    </source>
</evidence>
<dbReference type="Proteomes" id="UP000635726">
    <property type="component" value="Unassembled WGS sequence"/>
</dbReference>
<evidence type="ECO:0000313" key="5">
    <source>
        <dbReference type="Proteomes" id="UP000635726"/>
    </source>
</evidence>
<dbReference type="SUPFAM" id="SSF53271">
    <property type="entry name" value="PRTase-like"/>
    <property type="match status" value="1"/>
</dbReference>
<gene>
    <name evidence="4" type="ORF">GCM10008939_25680</name>
</gene>
<dbReference type="InterPro" id="IPR011214">
    <property type="entry name" value="UCP020967"/>
</dbReference>
<protein>
    <recommendedName>
        <fullName evidence="6">Phosphoribosyltransferase</fullName>
    </recommendedName>
</protein>
<dbReference type="Gene3D" id="3.40.50.2020">
    <property type="match status" value="1"/>
</dbReference>
<feature type="region of interest" description="Disordered" evidence="1">
    <location>
        <begin position="1"/>
        <end position="28"/>
    </location>
</feature>
<feature type="domain" description="TRSP" evidence="2">
    <location>
        <begin position="314"/>
        <end position="403"/>
    </location>
</feature>
<dbReference type="PIRSF" id="PIRSF020967">
    <property type="entry name" value="UCP020967"/>
    <property type="match status" value="1"/>
</dbReference>
<name>A0A917PJ79_9DEIO</name>
<dbReference type="Pfam" id="PF12500">
    <property type="entry name" value="TRSP"/>
    <property type="match status" value="1"/>
</dbReference>
<accession>A0A917PJ79</accession>
<dbReference type="CDD" id="cd06223">
    <property type="entry name" value="PRTases_typeI"/>
    <property type="match status" value="1"/>
</dbReference>
<evidence type="ECO:0008006" key="6">
    <source>
        <dbReference type="Google" id="ProtNLM"/>
    </source>
</evidence>